<dbReference type="Pfam" id="PF05380">
    <property type="entry name" value="Peptidase_A17"/>
    <property type="match status" value="1"/>
</dbReference>
<dbReference type="RefSeq" id="XP_014477862.1">
    <property type="nucleotide sequence ID" value="XM_014622376.1"/>
</dbReference>
<proteinExistence type="predicted"/>
<feature type="region of interest" description="Disordered" evidence="1">
    <location>
        <begin position="155"/>
        <end position="179"/>
    </location>
</feature>
<dbReference type="InterPro" id="IPR008042">
    <property type="entry name" value="Retrotrans_Pao"/>
</dbReference>
<dbReference type="KEGG" id="dqu:106746139"/>
<dbReference type="GeneID" id="106746139"/>
<organism evidence="2 3">
    <name type="scientific">Dinoponera quadriceps</name>
    <name type="common">South American ant</name>
    <dbReference type="NCBI Taxonomy" id="609295"/>
    <lineage>
        <taxon>Eukaryota</taxon>
        <taxon>Metazoa</taxon>
        <taxon>Ecdysozoa</taxon>
        <taxon>Arthropoda</taxon>
        <taxon>Hexapoda</taxon>
        <taxon>Insecta</taxon>
        <taxon>Pterygota</taxon>
        <taxon>Neoptera</taxon>
        <taxon>Endopterygota</taxon>
        <taxon>Hymenoptera</taxon>
        <taxon>Apocrita</taxon>
        <taxon>Aculeata</taxon>
        <taxon>Formicoidea</taxon>
        <taxon>Formicidae</taxon>
        <taxon>Ponerinae</taxon>
        <taxon>Ponerini</taxon>
        <taxon>Dinoponera</taxon>
    </lineage>
</organism>
<evidence type="ECO:0000313" key="2">
    <source>
        <dbReference type="Proteomes" id="UP000515204"/>
    </source>
</evidence>
<name>A0A6P3XI28_DINQU</name>
<dbReference type="PANTHER" id="PTHR47331">
    <property type="entry name" value="PHD-TYPE DOMAIN-CONTAINING PROTEIN"/>
    <property type="match status" value="1"/>
</dbReference>
<dbReference type="AlphaFoldDB" id="A0A6P3XI28"/>
<evidence type="ECO:0000313" key="3">
    <source>
        <dbReference type="RefSeq" id="XP_014477862.1"/>
    </source>
</evidence>
<evidence type="ECO:0000256" key="1">
    <source>
        <dbReference type="SAM" id="MobiDB-lite"/>
    </source>
</evidence>
<gene>
    <name evidence="3" type="primary">LOC106746139</name>
</gene>
<dbReference type="Proteomes" id="UP000515204">
    <property type="component" value="Unplaced"/>
</dbReference>
<feature type="compositionally biased region" description="Polar residues" evidence="1">
    <location>
        <begin position="157"/>
        <end position="179"/>
    </location>
</feature>
<sequence>MSVIDNPGDGYYMPHHTVIKEPSNTTKILDITWDPYNNKICYSTRPTKPTGRLTKRTILSEIAKIFDLLVLMSPVRSIGERGNVVNNLVCAKLRVAPLKPITIPRLELCGVLLLTRLYLLHWLKTSPHLLKTFEFTRVAEVQELTGIIKWRHIKSGDNPTQPDAISRSQLPPKFSRNQI</sequence>
<protein>
    <submittedName>
        <fullName evidence="3">Uncharacterized protein LOC106746139</fullName>
    </submittedName>
</protein>
<dbReference type="PANTHER" id="PTHR47331:SF1">
    <property type="entry name" value="GAG-LIKE PROTEIN"/>
    <property type="match status" value="1"/>
</dbReference>
<accession>A0A6P3XI28</accession>
<keyword evidence="2" id="KW-1185">Reference proteome</keyword>
<reference evidence="3" key="1">
    <citation type="submission" date="2025-08" db="UniProtKB">
        <authorList>
            <consortium name="RefSeq"/>
        </authorList>
    </citation>
    <scope>IDENTIFICATION</scope>
</reference>
<dbReference type="OrthoDB" id="8057024at2759"/>